<reference evidence="2" key="1">
    <citation type="journal article" date="2020" name="Stud. Mycol.">
        <title>101 Dothideomycetes genomes: A test case for predicting lifestyles and emergence of pathogens.</title>
        <authorList>
            <person name="Haridas S."/>
            <person name="Albert R."/>
            <person name="Binder M."/>
            <person name="Bloem J."/>
            <person name="LaButti K."/>
            <person name="Salamov A."/>
            <person name="Andreopoulos B."/>
            <person name="Baker S."/>
            <person name="Barry K."/>
            <person name="Bills G."/>
            <person name="Bluhm B."/>
            <person name="Cannon C."/>
            <person name="Castanera R."/>
            <person name="Culley D."/>
            <person name="Daum C."/>
            <person name="Ezra D."/>
            <person name="Gonzalez J."/>
            <person name="Henrissat B."/>
            <person name="Kuo A."/>
            <person name="Liang C."/>
            <person name="Lipzen A."/>
            <person name="Lutzoni F."/>
            <person name="Magnuson J."/>
            <person name="Mondo S."/>
            <person name="Nolan M."/>
            <person name="Ohm R."/>
            <person name="Pangilinan J."/>
            <person name="Park H.-J."/>
            <person name="Ramirez L."/>
            <person name="Alfaro M."/>
            <person name="Sun H."/>
            <person name="Tritt A."/>
            <person name="Yoshinaga Y."/>
            <person name="Zwiers L.-H."/>
            <person name="Turgeon B."/>
            <person name="Goodwin S."/>
            <person name="Spatafora J."/>
            <person name="Crous P."/>
            <person name="Grigoriev I."/>
        </authorList>
    </citation>
    <scope>NUCLEOTIDE SEQUENCE [LARGE SCALE GENOMIC DNA]</scope>
    <source>
        <strain evidence="2">CECT 20119</strain>
    </source>
</reference>
<accession>A0A6A6GCA9</accession>
<dbReference type="EMBL" id="ML992506">
    <property type="protein sequence ID" value="KAF2223364.1"/>
    <property type="molecule type" value="Genomic_DNA"/>
</dbReference>
<keyword evidence="2" id="KW-1185">Reference proteome</keyword>
<dbReference type="Proteomes" id="UP000799538">
    <property type="component" value="Unassembled WGS sequence"/>
</dbReference>
<sequence>MLKLSSGLGEDAGVGAVVCREGGLFLPTRQLDLQAAVENRRATDCPGRCSDRRSLLFRVLLSGHLLSIPARPVYVWSVIAVLSGYVCSTRRLISDSFGQSYHFRQKMGWNNEPEQCICSSSAVKLVNENEQPLDWSTASWGCCSKLSFEMRGKLDLQTVC</sequence>
<name>A0A6A6GCA9_9PEZI</name>
<protein>
    <submittedName>
        <fullName evidence="1">Uncharacterized protein</fullName>
    </submittedName>
</protein>
<proteinExistence type="predicted"/>
<dbReference type="AlphaFoldDB" id="A0A6A6GCA9"/>
<gene>
    <name evidence="1" type="ORF">BDZ85DRAFT_108284</name>
</gene>
<evidence type="ECO:0000313" key="1">
    <source>
        <dbReference type="EMBL" id="KAF2223364.1"/>
    </source>
</evidence>
<evidence type="ECO:0000313" key="2">
    <source>
        <dbReference type="Proteomes" id="UP000799538"/>
    </source>
</evidence>
<organism evidence="1 2">
    <name type="scientific">Elsinoe ampelina</name>
    <dbReference type="NCBI Taxonomy" id="302913"/>
    <lineage>
        <taxon>Eukaryota</taxon>
        <taxon>Fungi</taxon>
        <taxon>Dikarya</taxon>
        <taxon>Ascomycota</taxon>
        <taxon>Pezizomycotina</taxon>
        <taxon>Dothideomycetes</taxon>
        <taxon>Dothideomycetidae</taxon>
        <taxon>Myriangiales</taxon>
        <taxon>Elsinoaceae</taxon>
        <taxon>Elsinoe</taxon>
    </lineage>
</organism>